<keyword evidence="1" id="KW-0472">Membrane</keyword>
<name>A0A9D4EQP9_DREPO</name>
<keyword evidence="3" id="KW-1185">Reference proteome</keyword>
<feature type="transmembrane region" description="Helical" evidence="1">
    <location>
        <begin position="26"/>
        <end position="59"/>
    </location>
</feature>
<reference evidence="2" key="2">
    <citation type="submission" date="2020-11" db="EMBL/GenBank/DDBJ databases">
        <authorList>
            <person name="McCartney M.A."/>
            <person name="Auch B."/>
            <person name="Kono T."/>
            <person name="Mallez S."/>
            <person name="Becker A."/>
            <person name="Gohl D.M."/>
            <person name="Silverstein K.A.T."/>
            <person name="Koren S."/>
            <person name="Bechman K.B."/>
            <person name="Herman A."/>
            <person name="Abrahante J.E."/>
            <person name="Garbe J."/>
        </authorList>
    </citation>
    <scope>NUCLEOTIDE SEQUENCE</scope>
    <source>
        <strain evidence="2">Duluth1</strain>
        <tissue evidence="2">Whole animal</tissue>
    </source>
</reference>
<reference evidence="2" key="1">
    <citation type="journal article" date="2019" name="bioRxiv">
        <title>The Genome of the Zebra Mussel, Dreissena polymorpha: A Resource for Invasive Species Research.</title>
        <authorList>
            <person name="McCartney M.A."/>
            <person name="Auch B."/>
            <person name="Kono T."/>
            <person name="Mallez S."/>
            <person name="Zhang Y."/>
            <person name="Obille A."/>
            <person name="Becker A."/>
            <person name="Abrahante J.E."/>
            <person name="Garbe J."/>
            <person name="Badalamenti J.P."/>
            <person name="Herman A."/>
            <person name="Mangelson H."/>
            <person name="Liachko I."/>
            <person name="Sullivan S."/>
            <person name="Sone E.D."/>
            <person name="Koren S."/>
            <person name="Silverstein K.A.T."/>
            <person name="Beckman K.B."/>
            <person name="Gohl D.M."/>
        </authorList>
    </citation>
    <scope>NUCLEOTIDE SEQUENCE</scope>
    <source>
        <strain evidence="2">Duluth1</strain>
        <tissue evidence="2">Whole animal</tissue>
    </source>
</reference>
<keyword evidence="1" id="KW-0812">Transmembrane</keyword>
<sequence>MDYDKLNIIRLIPMSHLATAVRSHPFVAVSAVAVGLIAIFYGYASTTSAVFALLLALLIHHTDYMDRQVQQLKDQIKYEVNGYHENTPKSQTPKESNNIAPANPLANVEQRRSDSFSKQQYLAKDGTTPTSPIGKKSFQSEIVALRCPKEQFRKLKHCCETIDGILTICDQDLADASTFLDEKLIGTITAFLDCHTLTSLVEALKDAKLPSVGTLLVGDSDTIINISGFTLLSTQRDTIVKDADILLERCALALLKILHSALYESEQSFFRSKEDVLT</sequence>
<proteinExistence type="predicted"/>
<dbReference type="EMBL" id="JAIWYP010000008">
    <property type="protein sequence ID" value="KAH3784617.1"/>
    <property type="molecule type" value="Genomic_DNA"/>
</dbReference>
<dbReference type="Proteomes" id="UP000828390">
    <property type="component" value="Unassembled WGS sequence"/>
</dbReference>
<keyword evidence="1" id="KW-1133">Transmembrane helix</keyword>
<organism evidence="2 3">
    <name type="scientific">Dreissena polymorpha</name>
    <name type="common">Zebra mussel</name>
    <name type="synonym">Mytilus polymorpha</name>
    <dbReference type="NCBI Taxonomy" id="45954"/>
    <lineage>
        <taxon>Eukaryota</taxon>
        <taxon>Metazoa</taxon>
        <taxon>Spiralia</taxon>
        <taxon>Lophotrochozoa</taxon>
        <taxon>Mollusca</taxon>
        <taxon>Bivalvia</taxon>
        <taxon>Autobranchia</taxon>
        <taxon>Heteroconchia</taxon>
        <taxon>Euheterodonta</taxon>
        <taxon>Imparidentia</taxon>
        <taxon>Neoheterodontei</taxon>
        <taxon>Myida</taxon>
        <taxon>Dreissenoidea</taxon>
        <taxon>Dreissenidae</taxon>
        <taxon>Dreissena</taxon>
    </lineage>
</organism>
<comment type="caution">
    <text evidence="2">The sequence shown here is derived from an EMBL/GenBank/DDBJ whole genome shotgun (WGS) entry which is preliminary data.</text>
</comment>
<gene>
    <name evidence="2" type="ORF">DPMN_162578</name>
</gene>
<accession>A0A9D4EQP9</accession>
<evidence type="ECO:0000256" key="1">
    <source>
        <dbReference type="SAM" id="Phobius"/>
    </source>
</evidence>
<evidence type="ECO:0000313" key="3">
    <source>
        <dbReference type="Proteomes" id="UP000828390"/>
    </source>
</evidence>
<protein>
    <submittedName>
        <fullName evidence="2">Uncharacterized protein</fullName>
    </submittedName>
</protein>
<dbReference type="AlphaFoldDB" id="A0A9D4EQP9"/>
<evidence type="ECO:0000313" key="2">
    <source>
        <dbReference type="EMBL" id="KAH3784617.1"/>
    </source>
</evidence>